<keyword evidence="3 5" id="KW-1133">Transmembrane helix</keyword>
<comment type="caution">
    <text evidence="6">The sequence shown here is derived from an EMBL/GenBank/DDBJ whole genome shotgun (WGS) entry which is preliminary data.</text>
</comment>
<name>E0NT27_9BACT</name>
<evidence type="ECO:0000256" key="2">
    <source>
        <dbReference type="ARBA" id="ARBA00022692"/>
    </source>
</evidence>
<dbReference type="Proteomes" id="UP000004394">
    <property type="component" value="Unassembled WGS sequence"/>
</dbReference>
<feature type="transmembrane region" description="Helical" evidence="5">
    <location>
        <begin position="164"/>
        <end position="184"/>
    </location>
</feature>
<dbReference type="HOGENOM" id="CLU_077393_0_0_10"/>
<dbReference type="Pfam" id="PF01758">
    <property type="entry name" value="SBF"/>
    <property type="match status" value="1"/>
</dbReference>
<feature type="transmembrane region" description="Helical" evidence="5">
    <location>
        <begin position="131"/>
        <end position="152"/>
    </location>
</feature>
<reference evidence="6" key="1">
    <citation type="submission" date="2010-07" db="EMBL/GenBank/DDBJ databases">
        <authorList>
            <person name="Muzny D."/>
            <person name="Qin X."/>
            <person name="Deng J."/>
            <person name="Jiang H."/>
            <person name="Liu Y."/>
            <person name="Qu J."/>
            <person name="Song X.-Z."/>
            <person name="Zhang L."/>
            <person name="Thornton R."/>
            <person name="Coyle M."/>
            <person name="Francisco L."/>
            <person name="Jackson L."/>
            <person name="Javaid M."/>
            <person name="Korchina V."/>
            <person name="Kovar C."/>
            <person name="Mata R."/>
            <person name="Mathew T."/>
            <person name="Ngo R."/>
            <person name="Nguyen L."/>
            <person name="Nguyen N."/>
            <person name="Okwuonu G."/>
            <person name="Ongeri F."/>
            <person name="Pham C."/>
            <person name="Simmons D."/>
            <person name="Wilczek-Boney K."/>
            <person name="Hale W."/>
            <person name="Jakkamsetti A."/>
            <person name="Pham P."/>
            <person name="Ruth R."/>
            <person name="San Lucas F."/>
            <person name="Warren J."/>
            <person name="Zhang J."/>
            <person name="Zhao Z."/>
            <person name="Zhou C."/>
            <person name="Zhu D."/>
            <person name="Lee S."/>
            <person name="Bess C."/>
            <person name="Blankenburg K."/>
            <person name="Forbes L."/>
            <person name="Fu Q."/>
            <person name="Gubbala S."/>
            <person name="Hirani K."/>
            <person name="Jayaseelan J.C."/>
            <person name="Lara F."/>
            <person name="Munidasa M."/>
            <person name="Palculict T."/>
            <person name="Patil S."/>
            <person name="Pu L.-L."/>
            <person name="Saada N."/>
            <person name="Tang L."/>
            <person name="Weissenberger G."/>
            <person name="Zhu Y."/>
            <person name="Hemphill L."/>
            <person name="Shang Y."/>
            <person name="Youmans B."/>
            <person name="Ayvaz T."/>
            <person name="Ross M."/>
            <person name="Santibanez J."/>
            <person name="Aqrawi P."/>
            <person name="Gross S."/>
            <person name="Joshi V."/>
            <person name="Fowler G."/>
            <person name="Nazareth L."/>
            <person name="Reid J."/>
            <person name="Worley K."/>
            <person name="Petrosino J."/>
            <person name="Highlander S."/>
            <person name="Gibbs R."/>
        </authorList>
    </citation>
    <scope>NUCLEOTIDE SEQUENCE [LARGE SCALE GENOMIC DNA]</scope>
    <source>
        <strain evidence="6">DSM 16973</strain>
    </source>
</reference>
<dbReference type="GO" id="GO:0016020">
    <property type="term" value="C:membrane"/>
    <property type="evidence" value="ECO:0007669"/>
    <property type="project" value="UniProtKB-SubCell"/>
</dbReference>
<protein>
    <submittedName>
        <fullName evidence="6">Sodium bile acid symporter family protein</fullName>
    </submittedName>
</protein>
<dbReference type="Gene3D" id="1.20.1530.20">
    <property type="match status" value="1"/>
</dbReference>
<keyword evidence="4 5" id="KW-0472">Membrane</keyword>
<keyword evidence="2 5" id="KW-0812">Transmembrane</keyword>
<dbReference type="AlphaFoldDB" id="E0NT27"/>
<evidence type="ECO:0000313" key="6">
    <source>
        <dbReference type="EMBL" id="EFM01766.1"/>
    </source>
</evidence>
<organism evidence="6 7">
    <name type="scientific">Hoylesella marshii DSM 16973 = JCM 13450</name>
    <dbReference type="NCBI Taxonomy" id="862515"/>
    <lineage>
        <taxon>Bacteria</taxon>
        <taxon>Pseudomonadati</taxon>
        <taxon>Bacteroidota</taxon>
        <taxon>Bacteroidia</taxon>
        <taxon>Bacteroidales</taxon>
        <taxon>Prevotellaceae</taxon>
        <taxon>Hoylesella</taxon>
    </lineage>
</organism>
<dbReference type="eggNOG" id="COG0385">
    <property type="taxonomic scope" value="Bacteria"/>
</dbReference>
<evidence type="ECO:0000256" key="4">
    <source>
        <dbReference type="ARBA" id="ARBA00023136"/>
    </source>
</evidence>
<evidence type="ECO:0000313" key="7">
    <source>
        <dbReference type="Proteomes" id="UP000004394"/>
    </source>
</evidence>
<keyword evidence="7" id="KW-1185">Reference proteome</keyword>
<accession>E0NT27</accession>
<evidence type="ECO:0000256" key="3">
    <source>
        <dbReference type="ARBA" id="ARBA00022989"/>
    </source>
</evidence>
<proteinExistence type="predicted"/>
<dbReference type="STRING" id="862515.HMPREF0658_1254"/>
<comment type="subcellular location">
    <subcellularLocation>
        <location evidence="1">Membrane</location>
        <topology evidence="1">Multi-pass membrane protein</topology>
    </subcellularLocation>
</comment>
<evidence type="ECO:0000256" key="1">
    <source>
        <dbReference type="ARBA" id="ARBA00004141"/>
    </source>
</evidence>
<evidence type="ECO:0000256" key="5">
    <source>
        <dbReference type="SAM" id="Phobius"/>
    </source>
</evidence>
<feature type="transmembrane region" description="Helical" evidence="5">
    <location>
        <begin position="69"/>
        <end position="89"/>
    </location>
</feature>
<feature type="transmembrane region" description="Helical" evidence="5">
    <location>
        <begin position="261"/>
        <end position="285"/>
    </location>
</feature>
<gene>
    <name evidence="6" type="ORF">HMPREF0658_1254</name>
</gene>
<dbReference type="InterPro" id="IPR002657">
    <property type="entry name" value="BilAc:Na_symport/Acr3"/>
</dbReference>
<dbReference type="InterPro" id="IPR038770">
    <property type="entry name" value="Na+/solute_symporter_sf"/>
</dbReference>
<dbReference type="EMBL" id="AEEI01000043">
    <property type="protein sequence ID" value="EFM01766.1"/>
    <property type="molecule type" value="Genomic_DNA"/>
</dbReference>
<feature type="transmembrane region" description="Helical" evidence="5">
    <location>
        <begin position="236"/>
        <end position="255"/>
    </location>
</feature>
<feature type="transmembrane region" description="Helical" evidence="5">
    <location>
        <begin position="101"/>
        <end position="125"/>
    </location>
</feature>
<feature type="transmembrane region" description="Helical" evidence="5">
    <location>
        <begin position="196"/>
        <end position="216"/>
    </location>
</feature>
<feature type="transmembrane region" description="Helical" evidence="5">
    <location>
        <begin position="35"/>
        <end position="57"/>
    </location>
</feature>
<feature type="transmembrane region" description="Helical" evidence="5">
    <location>
        <begin position="306"/>
        <end position="329"/>
    </location>
</feature>
<sequence length="347" mass="38888">MANASWFTDFYIPLHQSFPVSAKAKRERKMKFLTFLRDWTLPVSISFGAVVYLVFGLTPQLSGVAEACAPVFDAILPLFMFLILFVTFCKVDFRKLLPVGWHLWTGIFQILFVLIIVGVILVFHITGSNLVLLEALLTCIICPCATAAAVVTQKLGGNLEEMTTYTFFSNFVTALLIPICFPLIDKAVDMDFLSAFLLILYKVCLVLVLPMVLSYFVKHYLRSLNRWIVGVKDLSYYLWGCSLTIVTGTTVKNIVHADTTAGFLLLIALLGLLLCIVQFAVGRYIGHFFDRTIESGQALGQKNTAFAIWIAYTYLTPLSSVGPGCYILWQNLINSIELWQERKKNGA</sequence>
<dbReference type="BioCyc" id="PMAR862515-HMP:GMOO-1276-MONOMER"/>